<gene>
    <name evidence="3" type="ORF">M0813_07096</name>
</gene>
<organism evidence="3 4">
    <name type="scientific">Anaeramoeba flamelloides</name>
    <dbReference type="NCBI Taxonomy" id="1746091"/>
    <lineage>
        <taxon>Eukaryota</taxon>
        <taxon>Metamonada</taxon>
        <taxon>Anaeramoebidae</taxon>
        <taxon>Anaeramoeba</taxon>
    </lineage>
</organism>
<keyword evidence="2" id="KW-0732">Signal</keyword>
<accession>A0ABQ8XBX7</accession>
<dbReference type="Proteomes" id="UP001150062">
    <property type="component" value="Unassembled WGS sequence"/>
</dbReference>
<feature type="signal peptide" evidence="2">
    <location>
        <begin position="1"/>
        <end position="18"/>
    </location>
</feature>
<feature type="chain" id="PRO_5046737351" evidence="2">
    <location>
        <begin position="19"/>
        <end position="465"/>
    </location>
</feature>
<evidence type="ECO:0000313" key="3">
    <source>
        <dbReference type="EMBL" id="KAJ6230107.1"/>
    </source>
</evidence>
<dbReference type="EMBL" id="JAOAOG010000314">
    <property type="protein sequence ID" value="KAJ6230107.1"/>
    <property type="molecule type" value="Genomic_DNA"/>
</dbReference>
<proteinExistence type="predicted"/>
<sequence length="465" mass="54142">MNFFTFSLLLIICNYCLTEQQTTDQVEQVQEMVNNKIIFTHLSEYLDDELDEKIEESNELLEKVNILNGKLNKPNLIESLGTINEEQPEKILNDFNSLPDFESKFFQLEQRTNTISKQLKDLGSSFLKNFEKEKKKGKVKGSTNGGATWNKKQENFEKQLDSELQSLSSLVATHEEQLNIANRRLEARLAIYKWLSVESSNLHSQSEHLKANNLLGNLKEHWNNERQNLNQILEKQLDDLGLDFEKTLESIKREQQEMVELTGHTSHATELFGNVLPQIEKRINLLNELLSDNLKSAKHLEHKMSSKSHELYGAIHDLETSAESIEKIINDHSTGFQTEINEISQVGIWESYNQNSHDDSHIDANDKYNALEMENKLLNTLFEISLLDLLDENDLIMDKIHQIFENKKHKYLVDLVKRDSEKIELQNQFIQRIEEQQDTFLKSNSLEKIKSFIKNEIQKRLNSNL</sequence>
<name>A0ABQ8XBX7_9EUKA</name>
<evidence type="ECO:0000313" key="4">
    <source>
        <dbReference type="Proteomes" id="UP001150062"/>
    </source>
</evidence>
<keyword evidence="1" id="KW-0175">Coiled coil</keyword>
<evidence type="ECO:0000256" key="2">
    <source>
        <dbReference type="SAM" id="SignalP"/>
    </source>
</evidence>
<evidence type="ECO:0000256" key="1">
    <source>
        <dbReference type="SAM" id="Coils"/>
    </source>
</evidence>
<protein>
    <submittedName>
        <fullName evidence="3">Uncharacterized protein</fullName>
    </submittedName>
</protein>
<comment type="caution">
    <text evidence="3">The sequence shown here is derived from an EMBL/GenBank/DDBJ whole genome shotgun (WGS) entry which is preliminary data.</text>
</comment>
<reference evidence="3" key="1">
    <citation type="submission" date="2022-08" db="EMBL/GenBank/DDBJ databases">
        <title>Novel sulfate-reducing endosymbionts in the free-living metamonad Anaeramoeba.</title>
        <authorList>
            <person name="Jerlstrom-Hultqvist J."/>
            <person name="Cepicka I."/>
            <person name="Gallot-Lavallee L."/>
            <person name="Salas-Leiva D."/>
            <person name="Curtis B.A."/>
            <person name="Zahonova K."/>
            <person name="Pipaliya S."/>
            <person name="Dacks J."/>
            <person name="Roger A.J."/>
        </authorList>
    </citation>
    <scope>NUCLEOTIDE SEQUENCE</scope>
    <source>
        <strain evidence="3">Schooner1</strain>
    </source>
</reference>
<feature type="coiled-coil region" evidence="1">
    <location>
        <begin position="157"/>
        <end position="184"/>
    </location>
</feature>
<keyword evidence="4" id="KW-1185">Reference proteome</keyword>